<keyword evidence="4 6" id="KW-1015">Disulfide bond</keyword>
<feature type="domain" description="Sushi" evidence="8">
    <location>
        <begin position="200"/>
        <end position="250"/>
    </location>
</feature>
<proteinExistence type="predicted"/>
<feature type="transmembrane region" description="Helical" evidence="7">
    <location>
        <begin position="326"/>
        <end position="346"/>
    </location>
</feature>
<feature type="domain" description="Sushi" evidence="8">
    <location>
        <begin position="9"/>
        <end position="69"/>
    </location>
</feature>
<organism evidence="9 10">
    <name type="scientific">Canis lupus familiaris</name>
    <name type="common">Dog</name>
    <name type="synonym">Canis familiaris</name>
    <dbReference type="NCBI Taxonomy" id="9615"/>
    <lineage>
        <taxon>Eukaryota</taxon>
        <taxon>Metazoa</taxon>
        <taxon>Chordata</taxon>
        <taxon>Craniata</taxon>
        <taxon>Vertebrata</taxon>
        <taxon>Euteleostomi</taxon>
        <taxon>Mammalia</taxon>
        <taxon>Eutheria</taxon>
        <taxon>Laurasiatheria</taxon>
        <taxon>Carnivora</taxon>
        <taxon>Caniformia</taxon>
        <taxon>Canidae</taxon>
        <taxon>Canis</taxon>
    </lineage>
</organism>
<dbReference type="PANTHER" id="PTHR19325:SF545">
    <property type="entry name" value="COMPLEMENT RECEPTOR TYPE 1"/>
    <property type="match status" value="1"/>
</dbReference>
<keyword evidence="7" id="KW-1133">Transmembrane helix</keyword>
<evidence type="ECO:0000256" key="2">
    <source>
        <dbReference type="ARBA" id="ARBA00022729"/>
    </source>
</evidence>
<dbReference type="SUPFAM" id="SSF57535">
    <property type="entry name" value="Complement control module/SCR domain"/>
    <property type="match status" value="5"/>
</dbReference>
<dbReference type="InterPro" id="IPR000436">
    <property type="entry name" value="Sushi_SCR_CCP_dom"/>
</dbReference>
<evidence type="ECO:0000256" key="5">
    <source>
        <dbReference type="ARBA" id="ARBA00023180"/>
    </source>
</evidence>
<dbReference type="Pfam" id="PF00084">
    <property type="entry name" value="Sushi"/>
    <property type="match status" value="4"/>
</dbReference>
<evidence type="ECO:0000256" key="1">
    <source>
        <dbReference type="ARBA" id="ARBA00022659"/>
    </source>
</evidence>
<evidence type="ECO:0000256" key="7">
    <source>
        <dbReference type="SAM" id="Phobius"/>
    </source>
</evidence>
<keyword evidence="7" id="KW-0472">Membrane</keyword>
<evidence type="ECO:0000256" key="6">
    <source>
        <dbReference type="PROSITE-ProRule" id="PRU00302"/>
    </source>
</evidence>
<reference evidence="9" key="2">
    <citation type="submission" date="2025-08" db="UniProtKB">
        <authorList>
            <consortium name="Ensembl"/>
        </authorList>
    </citation>
    <scope>IDENTIFICATION</scope>
</reference>
<dbReference type="AlphaFoldDB" id="A0A8C0NR36"/>
<dbReference type="CDD" id="cd00033">
    <property type="entry name" value="CCP"/>
    <property type="match status" value="4"/>
</dbReference>
<dbReference type="Proteomes" id="UP000694429">
    <property type="component" value="Chromosome 7"/>
</dbReference>
<keyword evidence="2" id="KW-0732">Signal</keyword>
<evidence type="ECO:0000256" key="3">
    <source>
        <dbReference type="ARBA" id="ARBA00022737"/>
    </source>
</evidence>
<feature type="disulfide bond" evidence="6">
    <location>
        <begin position="11"/>
        <end position="54"/>
    </location>
</feature>
<name>A0A8C0NR36_CANLF</name>
<reference evidence="9" key="1">
    <citation type="submission" date="2019-03" db="EMBL/GenBank/DDBJ databases">
        <authorList>
            <person name="Warren W.C."/>
            <person name="Johnson G.S."/>
        </authorList>
    </citation>
    <scope>NUCLEOTIDE SEQUENCE [LARGE SCALE GENOMIC DNA]</scope>
    <source>
        <strain evidence="9">Basenji</strain>
    </source>
</reference>
<evidence type="ECO:0000313" key="10">
    <source>
        <dbReference type="Proteomes" id="UP000694429"/>
    </source>
</evidence>
<feature type="domain" description="Sushi" evidence="8">
    <location>
        <begin position="128"/>
        <end position="198"/>
    </location>
</feature>
<dbReference type="InterPro" id="IPR035976">
    <property type="entry name" value="Sushi/SCR/CCP_sf"/>
</dbReference>
<keyword evidence="3" id="KW-0677">Repeat</keyword>
<keyword evidence="1 6" id="KW-0768">Sushi</keyword>
<dbReference type="SMART" id="SM00032">
    <property type="entry name" value="CCP"/>
    <property type="match status" value="4"/>
</dbReference>
<sequence>MSLWSWSPGQCKAPEQLPFAKPLRLFNESEFPIGTSIKYECRPGYQKRVFSMKCLQNSVWSSIENMCKRKYLWTENSSVSIKHLFRFWNSDTYDLISLYQLIGHSSISCIISDNTVVWDDDPPICETIHCEPPPDIANGDFLSTNREYFPYATVVTYRCNTGHRGEKLYELVGNPSIYCTSEDNRVGTWSDLPPQCIVLNRCTPPDIENAIRISENKSLFFLYETVRFICKPGFVMEGPSNVYCQRQNKWGPELPSCTREIFHGKHSARNKDSFAPGQEVFYSCEPGYELQGAASLRCTPQGDWSPAAPRCEGAYTFTFTCLQASLFVPHMVVLLLFVAVVAIFLGKSCADFLDQLPNGHVLFPISLQLGAKVSFVCDEG</sequence>
<dbReference type="FunFam" id="2.10.70.10:FF:000044">
    <property type="entry name" value="Complement component receptor type 1"/>
    <property type="match status" value="1"/>
</dbReference>
<protein>
    <recommendedName>
        <fullName evidence="8">Sushi domain-containing protein</fullName>
    </recommendedName>
</protein>
<dbReference type="Ensembl" id="ENSCAFT00030034042.1">
    <property type="protein sequence ID" value="ENSCAFP00030029682.1"/>
    <property type="gene ID" value="ENSCAFG00030018017.1"/>
</dbReference>
<comment type="caution">
    <text evidence="6">Lacks conserved residue(s) required for the propagation of feature annotation.</text>
</comment>
<dbReference type="Gene3D" id="2.10.70.10">
    <property type="entry name" value="Complement Module, domain 1"/>
    <property type="match status" value="4"/>
</dbReference>
<dbReference type="PANTHER" id="PTHR19325">
    <property type="entry name" value="COMPLEMENT COMPONENT-RELATED SUSHI DOMAIN-CONTAINING"/>
    <property type="match status" value="1"/>
</dbReference>
<accession>A0A8C0NR36</accession>
<keyword evidence="5" id="KW-0325">Glycoprotein</keyword>
<evidence type="ECO:0000259" key="8">
    <source>
        <dbReference type="PROSITE" id="PS50923"/>
    </source>
</evidence>
<dbReference type="PROSITE" id="PS50923">
    <property type="entry name" value="SUSHI"/>
    <property type="match status" value="4"/>
</dbReference>
<evidence type="ECO:0000256" key="4">
    <source>
        <dbReference type="ARBA" id="ARBA00023157"/>
    </source>
</evidence>
<dbReference type="FunFam" id="2.10.70.10:FF:000014">
    <property type="entry name" value="Membrane cofactor protein"/>
    <property type="match status" value="1"/>
</dbReference>
<keyword evidence="7" id="KW-0812">Transmembrane</keyword>
<dbReference type="InterPro" id="IPR050350">
    <property type="entry name" value="Compl-Cell_Adhes-Reg"/>
</dbReference>
<feature type="domain" description="Sushi" evidence="8">
    <location>
        <begin position="255"/>
        <end position="313"/>
    </location>
</feature>
<feature type="disulfide bond" evidence="6">
    <location>
        <begin position="284"/>
        <end position="311"/>
    </location>
</feature>
<evidence type="ECO:0000313" key="9">
    <source>
        <dbReference type="Ensembl" id="ENSCAFP00030029682.1"/>
    </source>
</evidence>